<dbReference type="RefSeq" id="XP_016235440.1">
    <property type="nucleotide sequence ID" value="XM_016379613.1"/>
</dbReference>
<dbReference type="STRING" id="91928.A0A0D2BVC6"/>
<feature type="transmembrane region" description="Helical" evidence="2">
    <location>
        <begin position="105"/>
        <end position="125"/>
    </location>
</feature>
<feature type="transmembrane region" description="Helical" evidence="2">
    <location>
        <begin position="137"/>
        <end position="156"/>
    </location>
</feature>
<name>A0A0D2BVC6_9EURO</name>
<dbReference type="EMBL" id="KN847495">
    <property type="protein sequence ID" value="KIW15224.1"/>
    <property type="molecule type" value="Genomic_DNA"/>
</dbReference>
<sequence length="416" mass="45578">MIAMRELVVRVPLISATKKGPVVNLVSWVSLATLCLAVITVLLSKLVVLRRLMWTDSIIATAMLFAIGFTIAINNQVSRGLGSQLSTVRSEDYEGFQKAGYAWNMLYIITMSFGKLSTLSLLLALAPNKSYHRIPMLALVGFIGLWTVATLFASAFQCALPHPYLITTETCFNQTGFWDTIGIVNILTDIAIMAMPILLVYGLHLSSKKKVAVCFAFSFRLGAVACTIWRLTEIHRFFDRGTDITFNSWLPTIATILELFFSVFSACVPHLRPFMDSIQAGYLSGVASEDGRFGYGNDSYLMGKTARSKVAVASGVRSHAFKSDDRSESLDLPRQGIRAENTSDHSIGRALTSSNRVVIQSGRGSKAQKIPSLSDSHPKRRSNSVTSNGGRSDGSDGSKAMIIKTTKEWSVSYQDV</sequence>
<dbReference type="Pfam" id="PF20684">
    <property type="entry name" value="Fung_rhodopsin"/>
    <property type="match status" value="1"/>
</dbReference>
<feature type="transmembrane region" description="Helical" evidence="2">
    <location>
        <begin position="54"/>
        <end position="73"/>
    </location>
</feature>
<evidence type="ECO:0000256" key="1">
    <source>
        <dbReference type="SAM" id="MobiDB-lite"/>
    </source>
</evidence>
<feature type="transmembrane region" description="Helical" evidence="2">
    <location>
        <begin position="252"/>
        <end position="271"/>
    </location>
</feature>
<evidence type="ECO:0000256" key="2">
    <source>
        <dbReference type="SAM" id="Phobius"/>
    </source>
</evidence>
<dbReference type="VEuPathDB" id="FungiDB:PV08_05269"/>
<dbReference type="OrthoDB" id="3918601at2759"/>
<feature type="transmembrane region" description="Helical" evidence="2">
    <location>
        <begin position="25"/>
        <end position="47"/>
    </location>
</feature>
<dbReference type="GeneID" id="27332352"/>
<feature type="transmembrane region" description="Helical" evidence="2">
    <location>
        <begin position="211"/>
        <end position="232"/>
    </location>
</feature>
<dbReference type="PANTHER" id="PTHR38794:SF1">
    <property type="entry name" value="INTEGRAL MEMBRANE PROTEIN"/>
    <property type="match status" value="1"/>
</dbReference>
<evidence type="ECO:0000313" key="5">
    <source>
        <dbReference type="Proteomes" id="UP000053328"/>
    </source>
</evidence>
<keyword evidence="2" id="KW-1133">Transmembrane helix</keyword>
<feature type="region of interest" description="Disordered" evidence="1">
    <location>
        <begin position="324"/>
        <end position="404"/>
    </location>
</feature>
<accession>A0A0D2BVC6</accession>
<feature type="transmembrane region" description="Helical" evidence="2">
    <location>
        <begin position="176"/>
        <end position="199"/>
    </location>
</feature>
<dbReference type="HOGENOM" id="CLU_036632_5_0_1"/>
<evidence type="ECO:0000313" key="4">
    <source>
        <dbReference type="EMBL" id="KIW15224.1"/>
    </source>
</evidence>
<dbReference type="InterPro" id="IPR049326">
    <property type="entry name" value="Rhodopsin_dom_fungi"/>
</dbReference>
<keyword evidence="2" id="KW-0812">Transmembrane</keyword>
<reference evidence="4 5" key="1">
    <citation type="submission" date="2015-01" db="EMBL/GenBank/DDBJ databases">
        <title>The Genome Sequence of Exophiala spinifera CBS89968.</title>
        <authorList>
            <consortium name="The Broad Institute Genomics Platform"/>
            <person name="Cuomo C."/>
            <person name="de Hoog S."/>
            <person name="Gorbushina A."/>
            <person name="Stielow B."/>
            <person name="Teixiera M."/>
            <person name="Abouelleil A."/>
            <person name="Chapman S.B."/>
            <person name="Priest M."/>
            <person name="Young S.K."/>
            <person name="Wortman J."/>
            <person name="Nusbaum C."/>
            <person name="Birren B."/>
        </authorList>
    </citation>
    <scope>NUCLEOTIDE SEQUENCE [LARGE SCALE GENOMIC DNA]</scope>
    <source>
        <strain evidence="4 5">CBS 89968</strain>
    </source>
</reference>
<evidence type="ECO:0000259" key="3">
    <source>
        <dbReference type="Pfam" id="PF20684"/>
    </source>
</evidence>
<protein>
    <recommendedName>
        <fullName evidence="3">Rhodopsin domain-containing protein</fullName>
    </recommendedName>
</protein>
<gene>
    <name evidence="4" type="ORF">PV08_05269</name>
</gene>
<keyword evidence="2" id="KW-0472">Membrane</keyword>
<proteinExistence type="predicted"/>
<dbReference type="Proteomes" id="UP000053328">
    <property type="component" value="Unassembled WGS sequence"/>
</dbReference>
<feature type="domain" description="Rhodopsin" evidence="3">
    <location>
        <begin position="43"/>
        <end position="275"/>
    </location>
</feature>
<dbReference type="PANTHER" id="PTHR38794">
    <property type="entry name" value="INTEGRAL MEMBRANE PROTEIN"/>
    <property type="match status" value="1"/>
</dbReference>
<dbReference type="AlphaFoldDB" id="A0A0D2BVC6"/>
<organism evidence="4 5">
    <name type="scientific">Exophiala spinifera</name>
    <dbReference type="NCBI Taxonomy" id="91928"/>
    <lineage>
        <taxon>Eukaryota</taxon>
        <taxon>Fungi</taxon>
        <taxon>Dikarya</taxon>
        <taxon>Ascomycota</taxon>
        <taxon>Pezizomycotina</taxon>
        <taxon>Eurotiomycetes</taxon>
        <taxon>Chaetothyriomycetidae</taxon>
        <taxon>Chaetothyriales</taxon>
        <taxon>Herpotrichiellaceae</taxon>
        <taxon>Exophiala</taxon>
    </lineage>
</organism>
<keyword evidence="5" id="KW-1185">Reference proteome</keyword>
<feature type="compositionally biased region" description="Low complexity" evidence="1">
    <location>
        <begin position="387"/>
        <end position="398"/>
    </location>
</feature>